<dbReference type="PANTHER" id="PTHR36115:SF6">
    <property type="entry name" value="PROLINE-RICH ANTIGEN HOMOLOG"/>
    <property type="match status" value="1"/>
</dbReference>
<feature type="compositionally biased region" description="Low complexity" evidence="6">
    <location>
        <begin position="193"/>
        <end position="203"/>
    </location>
</feature>
<feature type="transmembrane region" description="Helical" evidence="7">
    <location>
        <begin position="410"/>
        <end position="436"/>
    </location>
</feature>
<evidence type="ECO:0000256" key="1">
    <source>
        <dbReference type="ARBA" id="ARBA00004651"/>
    </source>
</evidence>
<dbReference type="Pfam" id="PF06271">
    <property type="entry name" value="RDD"/>
    <property type="match status" value="1"/>
</dbReference>
<feature type="transmembrane region" description="Helical" evidence="7">
    <location>
        <begin position="254"/>
        <end position="278"/>
    </location>
</feature>
<dbReference type="RefSeq" id="WP_104615708.1">
    <property type="nucleotide sequence ID" value="NZ_JBHLXZ010000011.1"/>
</dbReference>
<dbReference type="InterPro" id="IPR010432">
    <property type="entry name" value="RDD"/>
</dbReference>
<evidence type="ECO:0000259" key="8">
    <source>
        <dbReference type="Pfam" id="PF06271"/>
    </source>
</evidence>
<feature type="compositionally biased region" description="Basic and acidic residues" evidence="6">
    <location>
        <begin position="150"/>
        <end position="159"/>
    </location>
</feature>
<dbReference type="PANTHER" id="PTHR36115">
    <property type="entry name" value="PROLINE-RICH ANTIGEN HOMOLOG-RELATED"/>
    <property type="match status" value="1"/>
</dbReference>
<dbReference type="GO" id="GO:0005886">
    <property type="term" value="C:plasma membrane"/>
    <property type="evidence" value="ECO:0007669"/>
    <property type="project" value="UniProtKB-SubCell"/>
</dbReference>
<dbReference type="AlphaFoldDB" id="A0A2S7C309"/>
<comment type="subcellular location">
    <subcellularLocation>
        <location evidence="1">Cell membrane</location>
        <topology evidence="1">Multi-pass membrane protein</topology>
    </subcellularLocation>
</comment>
<feature type="region of interest" description="Disordered" evidence="6">
    <location>
        <begin position="58"/>
        <end position="214"/>
    </location>
</feature>
<dbReference type="InterPro" id="IPR051791">
    <property type="entry name" value="Pra-immunoreactive"/>
</dbReference>
<feature type="compositionally biased region" description="Low complexity" evidence="6">
    <location>
        <begin position="66"/>
        <end position="89"/>
    </location>
</feature>
<feature type="transmembrane region" description="Helical" evidence="7">
    <location>
        <begin position="290"/>
        <end position="312"/>
    </location>
</feature>
<comment type="caution">
    <text evidence="10">The sequence shown here is derived from an EMBL/GenBank/DDBJ whole genome shotgun (WGS) entry which is preliminary data.</text>
</comment>
<dbReference type="Proteomes" id="UP000238908">
    <property type="component" value="Unassembled WGS sequence"/>
</dbReference>
<dbReference type="InterPro" id="IPR025640">
    <property type="entry name" value="GYF_2"/>
</dbReference>
<name>A0A2S7C309_9XANT</name>
<evidence type="ECO:0000256" key="3">
    <source>
        <dbReference type="ARBA" id="ARBA00022692"/>
    </source>
</evidence>
<sequence length="441" mass="45612">MTQWYYADAQRQRQGPVDTDTLAARLSQGIIDHTSLVWREGLPQWVTLSEVASELGLDTRAPASPPTAADAPMPEQGEAAPAVATPADTALRDATPVSGAPASDLPSQAWSRQAEPAAADADALSGPGSSTTHSSASQEAVSWTGAPGDAADHPPHTAEHAPAGQLTTSAPVASEGNESWPGTPGAVDPAVHAPTPAATAATTSPPPAPAATPLPSAWDTPVAALPAAAVVTHDAPVVYAGLWRRVAASILDSLITTFAVYLIVIPLVFVVALGTSMGDSASSMEDGSTLGIAIVVMSYGIGLAIPTLYFAWMQSSRLQASLGKLACGIKVVRADSNGARVGFWRNVLRYLAYMLISVLTLGIGAVVAAFMAGMSQRKQTPHDKICDTLVVDRWAFTDRPELQSRGLDTVSIVVLAIYGVMLVLSIVVVVIMLATIGMSQS</sequence>
<dbReference type="Pfam" id="PF14237">
    <property type="entry name" value="GYF_2"/>
    <property type="match status" value="1"/>
</dbReference>
<keyword evidence="3 7" id="KW-0812">Transmembrane</keyword>
<feature type="domain" description="GYF" evidence="9">
    <location>
        <begin position="4"/>
        <end position="52"/>
    </location>
</feature>
<evidence type="ECO:0000256" key="5">
    <source>
        <dbReference type="ARBA" id="ARBA00023136"/>
    </source>
</evidence>
<dbReference type="EMBL" id="MDEE01000014">
    <property type="protein sequence ID" value="PPU55973.1"/>
    <property type="molecule type" value="Genomic_DNA"/>
</dbReference>
<evidence type="ECO:0000313" key="11">
    <source>
        <dbReference type="Proteomes" id="UP000238908"/>
    </source>
</evidence>
<keyword evidence="2" id="KW-1003">Cell membrane</keyword>
<keyword evidence="5 7" id="KW-0472">Membrane</keyword>
<proteinExistence type="predicted"/>
<evidence type="ECO:0000256" key="7">
    <source>
        <dbReference type="SAM" id="Phobius"/>
    </source>
</evidence>
<gene>
    <name evidence="10" type="ORF">XdyCFBP7245_11090</name>
</gene>
<evidence type="ECO:0000256" key="4">
    <source>
        <dbReference type="ARBA" id="ARBA00022989"/>
    </source>
</evidence>
<feature type="transmembrane region" description="Helical" evidence="7">
    <location>
        <begin position="350"/>
        <end position="372"/>
    </location>
</feature>
<reference evidence="10 11" key="1">
    <citation type="submission" date="2016-08" db="EMBL/GenBank/DDBJ databases">
        <authorList>
            <person name="Seilhamer J.J."/>
        </authorList>
    </citation>
    <scope>NUCLEOTIDE SEQUENCE [LARGE SCALE GENOMIC DNA]</scope>
    <source>
        <strain evidence="10 11">CFBP7245</strain>
    </source>
</reference>
<feature type="domain" description="RDD" evidence="8">
    <location>
        <begin position="239"/>
        <end position="386"/>
    </location>
</feature>
<keyword evidence="4 7" id="KW-1133">Transmembrane helix</keyword>
<accession>A0A2S7C309</accession>
<dbReference type="SUPFAM" id="SSF55277">
    <property type="entry name" value="GYF domain"/>
    <property type="match status" value="1"/>
</dbReference>
<feature type="compositionally biased region" description="Polar residues" evidence="6">
    <location>
        <begin position="127"/>
        <end position="141"/>
    </location>
</feature>
<evidence type="ECO:0000313" key="10">
    <source>
        <dbReference type="EMBL" id="PPU55973.1"/>
    </source>
</evidence>
<protein>
    <submittedName>
        <fullName evidence="10">RDD family protein</fullName>
    </submittedName>
</protein>
<evidence type="ECO:0000256" key="6">
    <source>
        <dbReference type="SAM" id="MobiDB-lite"/>
    </source>
</evidence>
<dbReference type="InterPro" id="IPR035445">
    <property type="entry name" value="GYF-like_dom_sf"/>
</dbReference>
<evidence type="ECO:0000259" key="9">
    <source>
        <dbReference type="Pfam" id="PF14237"/>
    </source>
</evidence>
<organism evidence="10 11">
    <name type="scientific">Xanthomonas dyei</name>
    <dbReference type="NCBI Taxonomy" id="743699"/>
    <lineage>
        <taxon>Bacteria</taxon>
        <taxon>Pseudomonadati</taxon>
        <taxon>Pseudomonadota</taxon>
        <taxon>Gammaproteobacteria</taxon>
        <taxon>Lysobacterales</taxon>
        <taxon>Lysobacteraceae</taxon>
        <taxon>Xanthomonas</taxon>
    </lineage>
</organism>
<evidence type="ECO:0000256" key="2">
    <source>
        <dbReference type="ARBA" id="ARBA00022475"/>
    </source>
</evidence>